<keyword evidence="1" id="KW-0732">Signal</keyword>
<feature type="chain" id="PRO_5032759686" evidence="1">
    <location>
        <begin position="23"/>
        <end position="242"/>
    </location>
</feature>
<organism evidence="3 4">
    <name type="scientific">Oceaniferula marina</name>
    <dbReference type="NCBI Taxonomy" id="2748318"/>
    <lineage>
        <taxon>Bacteria</taxon>
        <taxon>Pseudomonadati</taxon>
        <taxon>Verrucomicrobiota</taxon>
        <taxon>Verrucomicrobiia</taxon>
        <taxon>Verrucomicrobiales</taxon>
        <taxon>Verrucomicrobiaceae</taxon>
        <taxon>Oceaniferula</taxon>
    </lineage>
</organism>
<feature type="signal peptide" evidence="1">
    <location>
        <begin position="1"/>
        <end position="22"/>
    </location>
</feature>
<dbReference type="InterPro" id="IPR013424">
    <property type="entry name" value="Ice-binding_C"/>
</dbReference>
<dbReference type="NCBIfam" id="TIGR02595">
    <property type="entry name" value="PEP_CTERM"/>
    <property type="match status" value="1"/>
</dbReference>
<proteinExistence type="predicted"/>
<dbReference type="EMBL" id="JACBAZ010000004">
    <property type="protein sequence ID" value="NWK56548.1"/>
    <property type="molecule type" value="Genomic_DNA"/>
</dbReference>
<evidence type="ECO:0000259" key="2">
    <source>
        <dbReference type="Pfam" id="PF07589"/>
    </source>
</evidence>
<evidence type="ECO:0000313" key="3">
    <source>
        <dbReference type="EMBL" id="NWK56548.1"/>
    </source>
</evidence>
<dbReference type="RefSeq" id="WP_178933315.1">
    <property type="nucleotide sequence ID" value="NZ_JACBAZ010000004.1"/>
</dbReference>
<comment type="caution">
    <text evidence="3">The sequence shown here is derived from an EMBL/GenBank/DDBJ whole genome shotgun (WGS) entry which is preliminary data.</text>
</comment>
<name>A0A851GFK7_9BACT</name>
<dbReference type="Pfam" id="PF07589">
    <property type="entry name" value="PEP-CTERM"/>
    <property type="match status" value="1"/>
</dbReference>
<dbReference type="AlphaFoldDB" id="A0A851GFK7"/>
<evidence type="ECO:0000313" key="4">
    <source>
        <dbReference type="Proteomes" id="UP000557872"/>
    </source>
</evidence>
<sequence>MKFKTPIITLTSVAALTISSQAATIFSEDFTGDSATNLQGTTTTEGGLTWNADALFKANGSYNGAGNADKSGYINLGAGPTINTTYTLTTSMTTVGDLQWFFGLADSAADTSLRVQDGNVDNAVLLMYRGVGSSDGVRLDFVDSKSQNASVIAQSNGHPANTLSMVVTSNNLTDASIEMFKDGASLGTVNRDITGYQYFVLGAEAGSGSGQINSISLTAVPEPSSTALLGLSGLSLILRRKK</sequence>
<protein>
    <submittedName>
        <fullName evidence="3">PEP-CTERM sorting domain-containing protein</fullName>
    </submittedName>
</protein>
<keyword evidence="4" id="KW-1185">Reference proteome</keyword>
<accession>A0A851GFK7</accession>
<gene>
    <name evidence="3" type="ORF">HW115_13080</name>
</gene>
<reference evidence="3 4" key="1">
    <citation type="submission" date="2020-07" db="EMBL/GenBank/DDBJ databases">
        <title>Roseicoccus Jingziensis gen. nov., sp. nov., isolated from coastal seawater.</title>
        <authorList>
            <person name="Feng X."/>
        </authorList>
    </citation>
    <scope>NUCLEOTIDE SEQUENCE [LARGE SCALE GENOMIC DNA]</scope>
    <source>
        <strain evidence="3 4">N1E253</strain>
    </source>
</reference>
<evidence type="ECO:0000256" key="1">
    <source>
        <dbReference type="SAM" id="SignalP"/>
    </source>
</evidence>
<dbReference type="Proteomes" id="UP000557872">
    <property type="component" value="Unassembled WGS sequence"/>
</dbReference>
<feature type="domain" description="Ice-binding protein C-terminal" evidence="2">
    <location>
        <begin position="219"/>
        <end position="241"/>
    </location>
</feature>